<dbReference type="PROSITE" id="PS00710">
    <property type="entry name" value="PGM_PMM"/>
    <property type="match status" value="1"/>
</dbReference>
<dbReference type="PRINTS" id="PR00509">
    <property type="entry name" value="PGMPMM"/>
</dbReference>
<comment type="similarity">
    <text evidence="2 7">Belongs to the phosphohexose mutase family.</text>
</comment>
<dbReference type="Pfam" id="PF02880">
    <property type="entry name" value="PGM_PMM_III"/>
    <property type="match status" value="1"/>
</dbReference>
<dbReference type="SUPFAM" id="SSF55957">
    <property type="entry name" value="Phosphoglucomutase, C-terminal domain"/>
    <property type="match status" value="1"/>
</dbReference>
<evidence type="ECO:0000259" key="9">
    <source>
        <dbReference type="Pfam" id="PF02879"/>
    </source>
</evidence>
<keyword evidence="5 7" id="KW-0460">Magnesium</keyword>
<dbReference type="Gene3D" id="3.40.120.10">
    <property type="entry name" value="Alpha-D-Glucose-1,6-Bisphosphate, subunit A, domain 3"/>
    <property type="match status" value="3"/>
</dbReference>
<feature type="domain" description="Alpha-D-phosphohexomutase alpha/beta/alpha" evidence="8">
    <location>
        <begin position="38"/>
        <end position="176"/>
    </location>
</feature>
<dbReference type="InterPro" id="IPR005845">
    <property type="entry name" value="A-D-PHexomutase_a/b/a-II"/>
</dbReference>
<feature type="domain" description="Alpha-D-phosphohexomutase alpha/beta/alpha" evidence="9">
    <location>
        <begin position="205"/>
        <end position="306"/>
    </location>
</feature>
<dbReference type="Pfam" id="PF02878">
    <property type="entry name" value="PGM_PMM_I"/>
    <property type="match status" value="1"/>
</dbReference>
<evidence type="ECO:0000256" key="3">
    <source>
        <dbReference type="ARBA" id="ARBA00022553"/>
    </source>
</evidence>
<dbReference type="InterPro" id="IPR016055">
    <property type="entry name" value="A-D-PHexomutase_a/b/a-I/II/III"/>
</dbReference>
<dbReference type="PANTHER" id="PTHR45745">
    <property type="entry name" value="PHOSPHOMANNOMUTASE 45A"/>
    <property type="match status" value="1"/>
</dbReference>
<sequence>MVKWLTDVEFDEFKDELVKRIKESRWDNLMDSFYRVLIFGTGGLRGIMDIGTNRINSYMIRWASQAYSQYILKHKGAIASQGIAIAYDSRHHSKEFMQETARVLAANDIPVYIYDYYKATPQLSFTVRELKCAGGIVITASHNPPEFNGYKVYDENGVQVLPNVGLQIEEQFNNIKYIKKIDFNEAVKNKIIKYIPKDIDEKFTKSAKKASTYSGRGVKIVFSPLHGVGSQSVLPVLKELGFKDINCVKDQMSLDGDFPTVEEHFPNPEFPIVYTKAIKLAKKNNADIVLVSDPDADRLGMAIPDNVGNWTPLNGNQGAVLMEYFLLENLSKANKLPKNSVLIKTSVTTELFRDIGESFGTEVIGDLLVGFKFIGNRIQSLPGNENFIFAAEESVGYLFGNAYRDKGAETPAVIAAEMAAYCKDKGISPMELLELIYQKYGYYAERLYYKLIEGFGSFEQMNQAMSELRKELPREIAGKKVLKVLDRLTGEVRNGQTNELLETRNWDKGDMLSFFFTEDERTAVHVRPSGTEPKMKYYTMVKGNLKEKTKEVLNIEAKVLEQSIAKIFDKILADIKVEVFN</sequence>
<dbReference type="PANTHER" id="PTHR45745:SF1">
    <property type="entry name" value="PHOSPHOGLUCOMUTASE 2B-RELATED"/>
    <property type="match status" value="1"/>
</dbReference>
<dbReference type="GO" id="GO:0008973">
    <property type="term" value="F:phosphopentomutase activity"/>
    <property type="evidence" value="ECO:0007669"/>
    <property type="project" value="TreeGrafter"/>
</dbReference>
<evidence type="ECO:0000256" key="2">
    <source>
        <dbReference type="ARBA" id="ARBA00010231"/>
    </source>
</evidence>
<proteinExistence type="inferred from homology"/>
<evidence type="ECO:0000256" key="6">
    <source>
        <dbReference type="ARBA" id="ARBA00023235"/>
    </source>
</evidence>
<comment type="caution">
    <text evidence="11">The sequence shown here is derived from an EMBL/GenBank/DDBJ whole genome shotgun (WGS) entry which is preliminary data.</text>
</comment>
<evidence type="ECO:0000259" key="8">
    <source>
        <dbReference type="Pfam" id="PF02878"/>
    </source>
</evidence>
<protein>
    <recommendedName>
        <fullName evidence="13">Phosphoglucomutase</fullName>
    </recommendedName>
</protein>
<dbReference type="SUPFAM" id="SSF53738">
    <property type="entry name" value="Phosphoglucomutase, first 3 domains"/>
    <property type="match status" value="3"/>
</dbReference>
<keyword evidence="6" id="KW-0413">Isomerase</keyword>
<feature type="domain" description="Alpha-D-phosphohexomutase alpha/beta/alpha" evidence="10">
    <location>
        <begin position="320"/>
        <end position="440"/>
    </location>
</feature>
<dbReference type="InterPro" id="IPR005846">
    <property type="entry name" value="A-D-PHexomutase_a/b/a-III"/>
</dbReference>
<keyword evidence="4 7" id="KW-0479">Metal-binding</keyword>
<gene>
    <name evidence="11" type="ORF">A3A58_01935</name>
</gene>
<evidence type="ECO:0000256" key="1">
    <source>
        <dbReference type="ARBA" id="ARBA00001946"/>
    </source>
</evidence>
<dbReference type="GO" id="GO:0000287">
    <property type="term" value="F:magnesium ion binding"/>
    <property type="evidence" value="ECO:0007669"/>
    <property type="project" value="InterPro"/>
</dbReference>
<dbReference type="InterPro" id="IPR005844">
    <property type="entry name" value="A-D-PHexomutase_a/b/a-I"/>
</dbReference>
<dbReference type="CDD" id="cd05799">
    <property type="entry name" value="PGM2"/>
    <property type="match status" value="1"/>
</dbReference>
<evidence type="ECO:0008006" key="13">
    <source>
        <dbReference type="Google" id="ProtNLM"/>
    </source>
</evidence>
<dbReference type="InterPro" id="IPR005841">
    <property type="entry name" value="Alpha-D-phosphohexomutase_SF"/>
</dbReference>
<dbReference type="GO" id="GO:0005975">
    <property type="term" value="P:carbohydrate metabolic process"/>
    <property type="evidence" value="ECO:0007669"/>
    <property type="project" value="InterPro"/>
</dbReference>
<evidence type="ECO:0000256" key="7">
    <source>
        <dbReference type="RuleBase" id="RU004326"/>
    </source>
</evidence>
<keyword evidence="3" id="KW-0597">Phosphoprotein</keyword>
<comment type="cofactor">
    <cofactor evidence="1">
        <name>Mg(2+)</name>
        <dbReference type="ChEBI" id="CHEBI:18420"/>
    </cofactor>
</comment>
<dbReference type="InterPro" id="IPR036900">
    <property type="entry name" value="A-D-PHexomutase_C_sf"/>
</dbReference>
<dbReference type="Pfam" id="PF02879">
    <property type="entry name" value="PGM_PMM_II"/>
    <property type="match status" value="1"/>
</dbReference>
<evidence type="ECO:0000256" key="4">
    <source>
        <dbReference type="ARBA" id="ARBA00022723"/>
    </source>
</evidence>
<evidence type="ECO:0000313" key="12">
    <source>
        <dbReference type="Proteomes" id="UP000177685"/>
    </source>
</evidence>
<organism evidence="11 12">
    <name type="scientific">Candidatus Blackburnbacteria bacterium RIFCSPLOWO2_01_FULL_41_27</name>
    <dbReference type="NCBI Taxonomy" id="1797520"/>
    <lineage>
        <taxon>Bacteria</taxon>
        <taxon>Candidatus Blackburniibacteriota</taxon>
    </lineage>
</organism>
<evidence type="ECO:0000256" key="5">
    <source>
        <dbReference type="ARBA" id="ARBA00022842"/>
    </source>
</evidence>
<name>A0A1G1VCU3_9BACT</name>
<dbReference type="GO" id="GO:0006166">
    <property type="term" value="P:purine ribonucleoside salvage"/>
    <property type="evidence" value="ECO:0007669"/>
    <property type="project" value="TreeGrafter"/>
</dbReference>
<dbReference type="EMBL" id="MHCD01000040">
    <property type="protein sequence ID" value="OGY13209.1"/>
    <property type="molecule type" value="Genomic_DNA"/>
</dbReference>
<dbReference type="Gene3D" id="3.30.310.50">
    <property type="entry name" value="Alpha-D-phosphohexomutase, C-terminal domain"/>
    <property type="match status" value="1"/>
</dbReference>
<dbReference type="Proteomes" id="UP000177685">
    <property type="component" value="Unassembled WGS sequence"/>
</dbReference>
<dbReference type="AlphaFoldDB" id="A0A1G1VCU3"/>
<evidence type="ECO:0000259" key="10">
    <source>
        <dbReference type="Pfam" id="PF02880"/>
    </source>
</evidence>
<dbReference type="InterPro" id="IPR016066">
    <property type="entry name" value="A-D-PHexomutase_CS"/>
</dbReference>
<reference evidence="11 12" key="1">
    <citation type="journal article" date="2016" name="Nat. Commun.">
        <title>Thousands of microbial genomes shed light on interconnected biogeochemical processes in an aquifer system.</title>
        <authorList>
            <person name="Anantharaman K."/>
            <person name="Brown C.T."/>
            <person name="Hug L.A."/>
            <person name="Sharon I."/>
            <person name="Castelle C.J."/>
            <person name="Probst A.J."/>
            <person name="Thomas B.C."/>
            <person name="Singh A."/>
            <person name="Wilkins M.J."/>
            <person name="Karaoz U."/>
            <person name="Brodie E.L."/>
            <person name="Williams K.H."/>
            <person name="Hubbard S.S."/>
            <person name="Banfield J.F."/>
        </authorList>
    </citation>
    <scope>NUCLEOTIDE SEQUENCE [LARGE SCALE GENOMIC DNA]</scope>
</reference>
<evidence type="ECO:0000313" key="11">
    <source>
        <dbReference type="EMBL" id="OGY13209.1"/>
    </source>
</evidence>
<accession>A0A1G1VCU3</accession>